<evidence type="ECO:0000256" key="2">
    <source>
        <dbReference type="ARBA" id="ARBA00034629"/>
    </source>
</evidence>
<reference evidence="3" key="1">
    <citation type="journal article" date="2018" name="DNA Res.">
        <title>Multiple hybrid de novo genome assembly of finger millet, an orphan allotetraploid crop.</title>
        <authorList>
            <person name="Hatakeyama M."/>
            <person name="Aluri S."/>
            <person name="Balachadran M.T."/>
            <person name="Sivarajan S.R."/>
            <person name="Patrignani A."/>
            <person name="Gruter S."/>
            <person name="Poveda L."/>
            <person name="Shimizu-Inatsugi R."/>
            <person name="Baeten J."/>
            <person name="Francoijs K.J."/>
            <person name="Nataraja K.N."/>
            <person name="Reddy Y.A.N."/>
            <person name="Phadnis S."/>
            <person name="Ravikumar R.L."/>
            <person name="Schlapbach R."/>
            <person name="Sreeman S.M."/>
            <person name="Shimizu K.K."/>
        </authorList>
    </citation>
    <scope>NUCLEOTIDE SEQUENCE</scope>
</reference>
<protein>
    <submittedName>
        <fullName evidence="3">Uncharacterized protein</fullName>
    </submittedName>
</protein>
<evidence type="ECO:0000313" key="3">
    <source>
        <dbReference type="EMBL" id="GJN23697.1"/>
    </source>
</evidence>
<dbReference type="PANTHER" id="PTHR12750:SF9">
    <property type="entry name" value="INOSITOL HEXAKISPHOSPHATE AND DIPHOSPHOINOSITOL-PENTAKISPHOSPHATE KINASE"/>
    <property type="match status" value="1"/>
</dbReference>
<keyword evidence="4" id="KW-1185">Reference proteome</keyword>
<accession>A0AAV5EMH2</accession>
<gene>
    <name evidence="3" type="primary">gb11366</name>
    <name evidence="3" type="ORF">PR202_gb11366</name>
</gene>
<evidence type="ECO:0000313" key="4">
    <source>
        <dbReference type="Proteomes" id="UP001054889"/>
    </source>
</evidence>
<dbReference type="InterPro" id="IPR037446">
    <property type="entry name" value="His_Pase_VIP1"/>
</dbReference>
<name>A0AAV5EMH2_ELECO</name>
<comment type="catalytic activity">
    <reaction evidence="2">
        <text>1D-myo-inositol hexakisphosphate + ATP = 1-diphospho-1D-myo-inositol 2,3,4,5,6-pentakisphosphate + ADP</text>
        <dbReference type="Rhea" id="RHEA:37459"/>
        <dbReference type="ChEBI" id="CHEBI:30616"/>
        <dbReference type="ChEBI" id="CHEBI:58130"/>
        <dbReference type="ChEBI" id="CHEBI:74946"/>
        <dbReference type="ChEBI" id="CHEBI:456216"/>
        <dbReference type="EC" id="2.7.4.24"/>
    </reaction>
    <physiologicalReaction direction="left-to-right" evidence="2">
        <dbReference type="Rhea" id="RHEA:37460"/>
    </physiologicalReaction>
</comment>
<organism evidence="3 4">
    <name type="scientific">Eleusine coracana subsp. coracana</name>
    <dbReference type="NCBI Taxonomy" id="191504"/>
    <lineage>
        <taxon>Eukaryota</taxon>
        <taxon>Viridiplantae</taxon>
        <taxon>Streptophyta</taxon>
        <taxon>Embryophyta</taxon>
        <taxon>Tracheophyta</taxon>
        <taxon>Spermatophyta</taxon>
        <taxon>Magnoliopsida</taxon>
        <taxon>Liliopsida</taxon>
        <taxon>Poales</taxon>
        <taxon>Poaceae</taxon>
        <taxon>PACMAD clade</taxon>
        <taxon>Chloridoideae</taxon>
        <taxon>Cynodonteae</taxon>
        <taxon>Eleusininae</taxon>
        <taxon>Eleusine</taxon>
    </lineage>
</organism>
<proteinExistence type="predicted"/>
<dbReference type="PANTHER" id="PTHR12750">
    <property type="entry name" value="DIPHOSPHOINOSITOL PENTAKISPHOSPHATE KINASE"/>
    <property type="match status" value="1"/>
</dbReference>
<dbReference type="AlphaFoldDB" id="A0AAV5EMH2"/>
<dbReference type="GO" id="GO:0032958">
    <property type="term" value="P:inositol phosphate biosynthetic process"/>
    <property type="evidence" value="ECO:0007669"/>
    <property type="project" value="TreeGrafter"/>
</dbReference>
<evidence type="ECO:0000256" key="1">
    <source>
        <dbReference type="ARBA" id="ARBA00033696"/>
    </source>
</evidence>
<comment type="catalytic activity">
    <reaction evidence="1">
        <text>5-diphospho-1D-myo-inositol 1,2,3,4,6-pentakisphosphate + ATP + H(+) = 1,5-bis(diphospho)-1D-myo-inositol 2,3,4,6-tetrakisphosphate + ADP</text>
        <dbReference type="Rhea" id="RHEA:10276"/>
        <dbReference type="ChEBI" id="CHEBI:15378"/>
        <dbReference type="ChEBI" id="CHEBI:30616"/>
        <dbReference type="ChEBI" id="CHEBI:58628"/>
        <dbReference type="ChEBI" id="CHEBI:77983"/>
        <dbReference type="ChEBI" id="CHEBI:456216"/>
        <dbReference type="EC" id="2.7.4.24"/>
    </reaction>
    <physiologicalReaction direction="left-to-right" evidence="1">
        <dbReference type="Rhea" id="RHEA:10277"/>
    </physiologicalReaction>
</comment>
<dbReference type="GO" id="GO:0000828">
    <property type="term" value="F:inositol hexakisphosphate kinase activity"/>
    <property type="evidence" value="ECO:0007669"/>
    <property type="project" value="TreeGrafter"/>
</dbReference>
<dbReference type="GO" id="GO:0006020">
    <property type="term" value="P:inositol metabolic process"/>
    <property type="evidence" value="ECO:0007669"/>
    <property type="project" value="TreeGrafter"/>
</dbReference>
<dbReference type="Proteomes" id="UP001054889">
    <property type="component" value="Unassembled WGS sequence"/>
</dbReference>
<dbReference type="GO" id="GO:0033857">
    <property type="term" value="F:5-diphosphoinositol pentakisphosphate 1-kinase activity"/>
    <property type="evidence" value="ECO:0007669"/>
    <property type="project" value="TreeGrafter"/>
</dbReference>
<dbReference type="EMBL" id="BQKI01000076">
    <property type="protein sequence ID" value="GJN23697.1"/>
    <property type="molecule type" value="Genomic_DNA"/>
</dbReference>
<sequence>MIIFHLRELQYIDARGYDLLHNAHLNLEGLEELFKASQILADGVIPNEYGINPQQKLKIGSKVCFRTGFHC</sequence>
<reference evidence="3" key="2">
    <citation type="submission" date="2021-12" db="EMBL/GenBank/DDBJ databases">
        <title>Resequencing data analysis of finger millet.</title>
        <authorList>
            <person name="Hatakeyama M."/>
            <person name="Aluri S."/>
            <person name="Balachadran M.T."/>
            <person name="Sivarajan S.R."/>
            <person name="Poveda L."/>
            <person name="Shimizu-Inatsugi R."/>
            <person name="Schlapbach R."/>
            <person name="Sreeman S.M."/>
            <person name="Shimizu K.K."/>
        </authorList>
    </citation>
    <scope>NUCLEOTIDE SEQUENCE</scope>
</reference>
<comment type="caution">
    <text evidence="3">The sequence shown here is derived from an EMBL/GenBank/DDBJ whole genome shotgun (WGS) entry which is preliminary data.</text>
</comment>